<sequence>MDSLNSRAFRIAAFLGINSAFLLSHGRSGLTSPESTRATRSRMKQSQRYHQNGQRISGSRSSSIAPGSREIPVFIPLSLSIPPRTGETPFVALSLPLTRSLPADMS</sequence>
<feature type="region of interest" description="Disordered" evidence="1">
    <location>
        <begin position="25"/>
        <end position="67"/>
    </location>
</feature>
<dbReference type="Proteomes" id="UP001152622">
    <property type="component" value="Chromosome 18"/>
</dbReference>
<organism evidence="2 3">
    <name type="scientific">Synaphobranchus kaupii</name>
    <name type="common">Kaup's arrowtooth eel</name>
    <dbReference type="NCBI Taxonomy" id="118154"/>
    <lineage>
        <taxon>Eukaryota</taxon>
        <taxon>Metazoa</taxon>
        <taxon>Chordata</taxon>
        <taxon>Craniata</taxon>
        <taxon>Vertebrata</taxon>
        <taxon>Euteleostomi</taxon>
        <taxon>Actinopterygii</taxon>
        <taxon>Neopterygii</taxon>
        <taxon>Teleostei</taxon>
        <taxon>Anguilliformes</taxon>
        <taxon>Synaphobranchidae</taxon>
        <taxon>Synaphobranchus</taxon>
    </lineage>
</organism>
<proteinExistence type="predicted"/>
<name>A0A9Q1EF66_SYNKA</name>
<reference evidence="2" key="1">
    <citation type="journal article" date="2023" name="Science">
        <title>Genome structures resolve the early diversification of teleost fishes.</title>
        <authorList>
            <person name="Parey E."/>
            <person name="Louis A."/>
            <person name="Montfort J."/>
            <person name="Bouchez O."/>
            <person name="Roques C."/>
            <person name="Iampietro C."/>
            <person name="Lluch J."/>
            <person name="Castinel A."/>
            <person name="Donnadieu C."/>
            <person name="Desvignes T."/>
            <person name="Floi Bucao C."/>
            <person name="Jouanno E."/>
            <person name="Wen M."/>
            <person name="Mejri S."/>
            <person name="Dirks R."/>
            <person name="Jansen H."/>
            <person name="Henkel C."/>
            <person name="Chen W.J."/>
            <person name="Zahm M."/>
            <person name="Cabau C."/>
            <person name="Klopp C."/>
            <person name="Thompson A.W."/>
            <person name="Robinson-Rechavi M."/>
            <person name="Braasch I."/>
            <person name="Lecointre G."/>
            <person name="Bobe J."/>
            <person name="Postlethwait J.H."/>
            <person name="Berthelot C."/>
            <person name="Roest Crollius H."/>
            <person name="Guiguen Y."/>
        </authorList>
    </citation>
    <scope>NUCLEOTIDE SEQUENCE</scope>
    <source>
        <strain evidence="2">WJC10195</strain>
    </source>
</reference>
<comment type="caution">
    <text evidence="2">The sequence shown here is derived from an EMBL/GenBank/DDBJ whole genome shotgun (WGS) entry which is preliminary data.</text>
</comment>
<evidence type="ECO:0000313" key="3">
    <source>
        <dbReference type="Proteomes" id="UP001152622"/>
    </source>
</evidence>
<accession>A0A9Q1EF66</accession>
<evidence type="ECO:0000313" key="2">
    <source>
        <dbReference type="EMBL" id="KAJ8337674.1"/>
    </source>
</evidence>
<protein>
    <submittedName>
        <fullName evidence="2">Uncharacterized protein</fullName>
    </submittedName>
</protein>
<gene>
    <name evidence="2" type="ORF">SKAU_G00366400</name>
</gene>
<dbReference type="EMBL" id="JAINUF010000018">
    <property type="protein sequence ID" value="KAJ8337674.1"/>
    <property type="molecule type" value="Genomic_DNA"/>
</dbReference>
<feature type="compositionally biased region" description="Low complexity" evidence="1">
    <location>
        <begin position="55"/>
        <end position="67"/>
    </location>
</feature>
<dbReference type="AlphaFoldDB" id="A0A9Q1EF66"/>
<keyword evidence="3" id="KW-1185">Reference proteome</keyword>
<evidence type="ECO:0000256" key="1">
    <source>
        <dbReference type="SAM" id="MobiDB-lite"/>
    </source>
</evidence>
<feature type="compositionally biased region" description="Polar residues" evidence="1">
    <location>
        <begin position="29"/>
        <end position="38"/>
    </location>
</feature>